<dbReference type="Pfam" id="PF23343">
    <property type="entry name" value="REP_ORF2-G2P"/>
    <property type="match status" value="1"/>
</dbReference>
<dbReference type="OrthoDB" id="9963363at2"/>
<proteinExistence type="predicted"/>
<dbReference type="AlphaFoldDB" id="A0A432YCT9"/>
<comment type="caution">
    <text evidence="2">The sequence shown here is derived from an EMBL/GenBank/DDBJ whole genome shotgun (WGS) entry which is preliminary data.</text>
</comment>
<sequence>MTEYEVNNKIKTAITNHYNDNFRWFITLTYRYEVTSVERVAKHIKLLVNHLRQQLYGRHAAKHFDQSKNLMMFGSVERHATGAIHLHLLLSEPPHDVKQTNKNKRLLNNASHELLNFWEFRKRFGYQNKLVDLQVEQVQVKKDNAAACRYVTKYSNMNNPNFFITHWDANEHVLPVECRR</sequence>
<evidence type="ECO:0000313" key="3">
    <source>
        <dbReference type="Proteomes" id="UP000288127"/>
    </source>
</evidence>
<dbReference type="Proteomes" id="UP000288127">
    <property type="component" value="Unassembled WGS sequence"/>
</dbReference>
<protein>
    <recommendedName>
        <fullName evidence="1">Replication-associated protein ORF2/G2P domain-containing protein</fullName>
    </recommendedName>
</protein>
<feature type="domain" description="Replication-associated protein ORF2/G2P" evidence="1">
    <location>
        <begin position="24"/>
        <end position="155"/>
    </location>
</feature>
<evidence type="ECO:0000259" key="1">
    <source>
        <dbReference type="Pfam" id="PF23343"/>
    </source>
</evidence>
<name>A0A432YCT9_9GAMM</name>
<reference evidence="3" key="1">
    <citation type="journal article" date="2018" name="Front. Microbiol.">
        <title>Genome-Based Analysis Reveals the Taxonomy and Diversity of the Family Idiomarinaceae.</title>
        <authorList>
            <person name="Liu Y."/>
            <person name="Lai Q."/>
            <person name="Shao Z."/>
        </authorList>
    </citation>
    <scope>NUCLEOTIDE SEQUENCE [LARGE SCALE GENOMIC DNA]</scope>
    <source>
        <strain evidence="3">PIM1</strain>
    </source>
</reference>
<organism evidence="2 3">
    <name type="scientific">Pseudidiomarina marina</name>
    <dbReference type="NCBI Taxonomy" id="502366"/>
    <lineage>
        <taxon>Bacteria</taxon>
        <taxon>Pseudomonadati</taxon>
        <taxon>Pseudomonadota</taxon>
        <taxon>Gammaproteobacteria</taxon>
        <taxon>Alteromonadales</taxon>
        <taxon>Idiomarinaceae</taxon>
        <taxon>Pseudidiomarina</taxon>
    </lineage>
</organism>
<dbReference type="RefSeq" id="WP_126760421.1">
    <property type="nucleotide sequence ID" value="NZ_PIPZ01000005.1"/>
</dbReference>
<dbReference type="InterPro" id="IPR056906">
    <property type="entry name" value="ORF2/G2P_dom"/>
</dbReference>
<keyword evidence="3" id="KW-1185">Reference proteome</keyword>
<accession>A0A432YCT9</accession>
<gene>
    <name evidence="2" type="ORF">CWI76_11095</name>
</gene>
<evidence type="ECO:0000313" key="2">
    <source>
        <dbReference type="EMBL" id="RUO58662.1"/>
    </source>
</evidence>
<dbReference type="EMBL" id="PIPZ01000005">
    <property type="protein sequence ID" value="RUO58662.1"/>
    <property type="molecule type" value="Genomic_DNA"/>
</dbReference>